<dbReference type="InterPro" id="IPR054267">
    <property type="entry name" value="DUF6998"/>
</dbReference>
<protein>
    <recommendedName>
        <fullName evidence="1">DUF6998 domain-containing protein</fullName>
    </recommendedName>
</protein>
<feature type="domain" description="DUF6998" evidence="1">
    <location>
        <begin position="11"/>
        <end position="134"/>
    </location>
</feature>
<evidence type="ECO:0000313" key="3">
    <source>
        <dbReference type="Proteomes" id="UP000242763"/>
    </source>
</evidence>
<reference evidence="3" key="1">
    <citation type="submission" date="2016-10" db="EMBL/GenBank/DDBJ databases">
        <authorList>
            <person name="Varghese N."/>
            <person name="Submissions S."/>
        </authorList>
    </citation>
    <scope>NUCLEOTIDE SEQUENCE [LARGE SCALE GENOMIC DNA]</scope>
    <source>
        <strain evidence="3">DSM 21857</strain>
    </source>
</reference>
<dbReference type="Pfam" id="PF22522">
    <property type="entry name" value="DUF6998"/>
    <property type="match status" value="1"/>
</dbReference>
<gene>
    <name evidence="2" type="ORF">SAMN03080618_03347</name>
</gene>
<dbReference type="AlphaFoldDB" id="A0A1I3SHH2"/>
<accession>A0A1I3SHH2</accession>
<dbReference type="EMBL" id="FORF01000030">
    <property type="protein sequence ID" value="SFJ57179.1"/>
    <property type="molecule type" value="Genomic_DNA"/>
</dbReference>
<evidence type="ECO:0000313" key="2">
    <source>
        <dbReference type="EMBL" id="SFJ57179.1"/>
    </source>
</evidence>
<dbReference type="Proteomes" id="UP000242763">
    <property type="component" value="Unassembled WGS sequence"/>
</dbReference>
<organism evidence="2 3">
    <name type="scientific">Aquamicrobium aerolatum DSM 21857</name>
    <dbReference type="NCBI Taxonomy" id="1121003"/>
    <lineage>
        <taxon>Bacteria</taxon>
        <taxon>Pseudomonadati</taxon>
        <taxon>Pseudomonadota</taxon>
        <taxon>Alphaproteobacteria</taxon>
        <taxon>Hyphomicrobiales</taxon>
        <taxon>Phyllobacteriaceae</taxon>
        <taxon>Aerobium</taxon>
    </lineage>
</organism>
<sequence>MKVRLPAPVAAIYRAVEELSVMYPGRKFTPDGHLVGSIGEVVAAEALGLTLYPSSNPAHDAYDADGNEVQIKMTAGNTISMYADCSRLVVLRLASPEEAEIVYDGPGALAWAAASKMQKNGQRSVSLSKLRAITVARSAGGTFEKMEADKRTPLIDQGAISTNQKTCPECGHVFKGKGWDGVDAHWRSKHEEVMPYERAWPLLKEGIYPRRPASEA</sequence>
<name>A0A1I3SHH2_9HYPH</name>
<dbReference type="RefSeq" id="WP_244523307.1">
    <property type="nucleotide sequence ID" value="NZ_FORF01000030.1"/>
</dbReference>
<proteinExistence type="predicted"/>
<evidence type="ECO:0000259" key="1">
    <source>
        <dbReference type="Pfam" id="PF22522"/>
    </source>
</evidence>
<dbReference type="STRING" id="1121003.SAMN03080618_03347"/>
<keyword evidence="3" id="KW-1185">Reference proteome</keyword>